<dbReference type="PROSITE" id="PS01358">
    <property type="entry name" value="ZF_RANBP2_1"/>
    <property type="match status" value="1"/>
</dbReference>
<dbReference type="PANTHER" id="PTHR12920">
    <property type="entry name" value="RYBP AND YAF2-RELATED"/>
    <property type="match status" value="1"/>
</dbReference>
<evidence type="ECO:0000256" key="5">
    <source>
        <dbReference type="ARBA" id="ARBA00023015"/>
    </source>
</evidence>
<dbReference type="InterPro" id="IPR001876">
    <property type="entry name" value="Znf_RanBP2"/>
</dbReference>
<comment type="subcellular location">
    <subcellularLocation>
        <location evidence="1">Nucleus</location>
    </subcellularLocation>
</comment>
<protein>
    <recommendedName>
        <fullName evidence="10">RanBP2-type domain-containing protein</fullName>
    </recommendedName>
</protein>
<evidence type="ECO:0000256" key="4">
    <source>
        <dbReference type="ARBA" id="ARBA00022833"/>
    </source>
</evidence>
<feature type="domain" description="RanBP2-type" evidence="10">
    <location>
        <begin position="20"/>
        <end position="49"/>
    </location>
</feature>
<evidence type="ECO:0000259" key="10">
    <source>
        <dbReference type="PROSITE" id="PS50199"/>
    </source>
</evidence>
<feature type="region of interest" description="Disordered" evidence="9">
    <location>
        <begin position="129"/>
        <end position="160"/>
    </location>
</feature>
<keyword evidence="2" id="KW-0479">Metal-binding</keyword>
<keyword evidence="7" id="KW-0539">Nucleus</keyword>
<dbReference type="GO" id="GO:0003712">
    <property type="term" value="F:transcription coregulator activity"/>
    <property type="evidence" value="ECO:0007669"/>
    <property type="project" value="TreeGrafter"/>
</dbReference>
<organism evidence="11">
    <name type="scientific">Clastoptera arizonana</name>
    <name type="common">Arizona spittle bug</name>
    <dbReference type="NCBI Taxonomy" id="38151"/>
    <lineage>
        <taxon>Eukaryota</taxon>
        <taxon>Metazoa</taxon>
        <taxon>Ecdysozoa</taxon>
        <taxon>Arthropoda</taxon>
        <taxon>Hexapoda</taxon>
        <taxon>Insecta</taxon>
        <taxon>Pterygota</taxon>
        <taxon>Neoptera</taxon>
        <taxon>Paraneoptera</taxon>
        <taxon>Hemiptera</taxon>
        <taxon>Auchenorrhyncha</taxon>
        <taxon>Cercopoidea</taxon>
        <taxon>Clastopteridae</taxon>
        <taxon>Clastoptera</taxon>
    </lineage>
</organism>
<dbReference type="Pfam" id="PF17219">
    <property type="entry name" value="YAF2_RYBP"/>
    <property type="match status" value="1"/>
</dbReference>
<dbReference type="GO" id="GO:0005634">
    <property type="term" value="C:nucleus"/>
    <property type="evidence" value="ECO:0007669"/>
    <property type="project" value="UniProtKB-SubCell"/>
</dbReference>
<sequence>MSKMERNGRKNGTVSGGSYDSHHWDCSVCTFRNSQGTYKCKMCHARKGTSRGKSTVIPQLEVQQYNAKLLEVKQKLKKKKIKRNKPEQRKNSSTYPKLENVDRSSVRSLEITVNNVTVVFAEFKPKNSIESNSSNQVSEATMISRSDFDGNSTSSVLSSAESIDNQSLLLGKFRGISHNKK</sequence>
<reference evidence="11" key="1">
    <citation type="submission" date="2015-12" db="EMBL/GenBank/DDBJ databases">
        <title>De novo transcriptome assembly of four potential Pierce s Disease insect vectors from Arizona vineyards.</title>
        <authorList>
            <person name="Tassone E.E."/>
        </authorList>
    </citation>
    <scope>NUCLEOTIDE SEQUENCE</scope>
</reference>
<keyword evidence="3 8" id="KW-0863">Zinc-finger</keyword>
<evidence type="ECO:0000256" key="8">
    <source>
        <dbReference type="PROSITE-ProRule" id="PRU00322"/>
    </source>
</evidence>
<gene>
    <name evidence="11" type="ORF">g.7189</name>
    <name evidence="12" type="ORF">g.7190</name>
</gene>
<evidence type="ECO:0000256" key="1">
    <source>
        <dbReference type="ARBA" id="ARBA00004123"/>
    </source>
</evidence>
<evidence type="ECO:0000313" key="11">
    <source>
        <dbReference type="EMBL" id="JAS08985.1"/>
    </source>
</evidence>
<evidence type="ECO:0000256" key="7">
    <source>
        <dbReference type="ARBA" id="ARBA00023242"/>
    </source>
</evidence>
<dbReference type="AlphaFoldDB" id="A0A1B6C6W1"/>
<evidence type="ECO:0000313" key="12">
    <source>
        <dbReference type="EMBL" id="JAS18961.1"/>
    </source>
</evidence>
<dbReference type="InterPro" id="IPR039958">
    <property type="entry name" value="RYBP/YAF2"/>
</dbReference>
<evidence type="ECO:0000256" key="2">
    <source>
        <dbReference type="ARBA" id="ARBA00022723"/>
    </source>
</evidence>
<dbReference type="SUPFAM" id="SSF90209">
    <property type="entry name" value="Ran binding protein zinc finger-like"/>
    <property type="match status" value="1"/>
</dbReference>
<feature type="region of interest" description="Disordered" evidence="9">
    <location>
        <begin position="77"/>
        <end position="101"/>
    </location>
</feature>
<dbReference type="GO" id="GO:0003677">
    <property type="term" value="F:DNA binding"/>
    <property type="evidence" value="ECO:0007669"/>
    <property type="project" value="TreeGrafter"/>
</dbReference>
<evidence type="ECO:0000256" key="9">
    <source>
        <dbReference type="SAM" id="MobiDB-lite"/>
    </source>
</evidence>
<dbReference type="GO" id="GO:0045893">
    <property type="term" value="P:positive regulation of DNA-templated transcription"/>
    <property type="evidence" value="ECO:0007669"/>
    <property type="project" value="InterPro"/>
</dbReference>
<dbReference type="InterPro" id="IPR036443">
    <property type="entry name" value="Znf_RanBP2_sf"/>
</dbReference>
<dbReference type="PROSITE" id="PS50199">
    <property type="entry name" value="ZF_RANBP2_2"/>
    <property type="match status" value="1"/>
</dbReference>
<dbReference type="PANTHER" id="PTHR12920:SF4">
    <property type="entry name" value="GEO03726P1"/>
    <property type="match status" value="1"/>
</dbReference>
<dbReference type="SMART" id="SM00547">
    <property type="entry name" value="ZnF_RBZ"/>
    <property type="match status" value="1"/>
</dbReference>
<proteinExistence type="predicted"/>
<dbReference type="EMBL" id="GEDC01028313">
    <property type="protein sequence ID" value="JAS08985.1"/>
    <property type="molecule type" value="Transcribed_RNA"/>
</dbReference>
<evidence type="ECO:0000256" key="3">
    <source>
        <dbReference type="ARBA" id="ARBA00022771"/>
    </source>
</evidence>
<keyword evidence="6" id="KW-0804">Transcription</keyword>
<dbReference type="InterPro" id="IPR033774">
    <property type="entry name" value="YAF2_RYBP"/>
</dbReference>
<name>A0A1B6C6W1_9HEMI</name>
<keyword evidence="4" id="KW-0862">Zinc</keyword>
<evidence type="ECO:0000256" key="6">
    <source>
        <dbReference type="ARBA" id="ARBA00023163"/>
    </source>
</evidence>
<dbReference type="GO" id="GO:0008270">
    <property type="term" value="F:zinc ion binding"/>
    <property type="evidence" value="ECO:0007669"/>
    <property type="project" value="UniProtKB-KW"/>
</dbReference>
<keyword evidence="5" id="KW-0805">Transcription regulation</keyword>
<dbReference type="Gene3D" id="4.10.1060.10">
    <property type="entry name" value="Zinc finger, RanBP2-type"/>
    <property type="match status" value="1"/>
</dbReference>
<accession>A0A1B6C6W1</accession>
<dbReference type="EMBL" id="GEDC01018337">
    <property type="protein sequence ID" value="JAS18961.1"/>
    <property type="molecule type" value="Transcribed_RNA"/>
</dbReference>